<gene>
    <name evidence="1" type="primary">SNCAIP</name>
</gene>
<organism evidence="1 2">
    <name type="scientific">Sus scrofa</name>
    <name type="common">Pig</name>
    <dbReference type="NCBI Taxonomy" id="9823"/>
    <lineage>
        <taxon>Eukaryota</taxon>
        <taxon>Metazoa</taxon>
        <taxon>Chordata</taxon>
        <taxon>Craniata</taxon>
        <taxon>Vertebrata</taxon>
        <taxon>Euteleostomi</taxon>
        <taxon>Mammalia</taxon>
        <taxon>Eutheria</taxon>
        <taxon>Laurasiatheria</taxon>
        <taxon>Artiodactyla</taxon>
        <taxon>Suina</taxon>
        <taxon>Suidae</taxon>
        <taxon>Sus</taxon>
    </lineage>
</organism>
<dbReference type="Proteomes" id="UP000314985">
    <property type="component" value="Chromosome 2"/>
</dbReference>
<proteinExistence type="predicted"/>
<name>A0A4X1UDE6_PIG</name>
<accession>A0A4X1UDE6</accession>
<protein>
    <submittedName>
        <fullName evidence="1">Synuclein alpha interacting protein</fullName>
    </submittedName>
</protein>
<evidence type="ECO:0000313" key="2">
    <source>
        <dbReference type="Proteomes" id="UP000314985"/>
    </source>
</evidence>
<reference evidence="1" key="2">
    <citation type="submission" date="2025-08" db="UniProtKB">
        <authorList>
            <consortium name="Ensembl"/>
        </authorList>
    </citation>
    <scope>IDENTIFICATION</scope>
</reference>
<dbReference type="PANTHER" id="PTHR22882:SF3">
    <property type="entry name" value="SYNPHILIN-1"/>
    <property type="match status" value="1"/>
</dbReference>
<sequence>MEAPEYLDLDEIDFSDDISYSVTSLKTIPELCRRCDSQNEDRPVCTLSFQRLGTHCHKG</sequence>
<dbReference type="Ensembl" id="ENSSSCT00070031079.1">
    <property type="protein sequence ID" value="ENSSSCP00070025922.1"/>
    <property type="gene ID" value="ENSSSCG00070015717.1"/>
</dbReference>
<dbReference type="AlphaFoldDB" id="A0A4X1UDE6"/>
<dbReference type="InterPro" id="IPR040133">
    <property type="entry name" value="SNCAIP"/>
</dbReference>
<dbReference type="PANTHER" id="PTHR22882">
    <property type="entry name" value="SYNPHILIN-1"/>
    <property type="match status" value="1"/>
</dbReference>
<evidence type="ECO:0000313" key="1">
    <source>
        <dbReference type="Ensembl" id="ENSSSCP00070025922.1"/>
    </source>
</evidence>
<reference evidence="1 2" key="1">
    <citation type="submission" date="2017-08" db="EMBL/GenBank/DDBJ databases">
        <title>USMARCv1.0.</title>
        <authorList>
            <person name="Hannum G.I."/>
            <person name="Koren S."/>
            <person name="Schroeder S.G."/>
            <person name="Chin S.C."/>
            <person name="Nonneman D.J."/>
            <person name="Becker S.A."/>
            <person name="Rosen B.D."/>
            <person name="Bickhart D.M."/>
            <person name="Putnam N.H."/>
            <person name="Green R.E."/>
            <person name="Tuggle C.K."/>
            <person name="Liu H."/>
            <person name="Rohrer G.A."/>
            <person name="Warr A."/>
            <person name="Hall R."/>
            <person name="Kim K."/>
            <person name="Hume D.A."/>
            <person name="Talbot R."/>
            <person name="Chow W."/>
            <person name="Howe K."/>
            <person name="Schwartz A.S."/>
            <person name="Watson M."/>
            <person name="Archibald A.L."/>
            <person name="Phillippy A.M."/>
            <person name="Smith T.P.L."/>
        </authorList>
    </citation>
    <scope>NUCLEOTIDE SEQUENCE [LARGE SCALE GENOMIC DNA]</scope>
</reference>